<comment type="function">
    <text evidence="10">Probable SUMO E3 ligase that may regulate Pi starvation responses.</text>
</comment>
<dbReference type="FunFam" id="3.30.40.10:FF:000241">
    <property type="entry name" value="E3 SUMO-protein ligase SIZ2"/>
    <property type="match status" value="1"/>
</dbReference>
<dbReference type="InterPro" id="IPR019786">
    <property type="entry name" value="Zinc_finger_PHD-type_CS"/>
</dbReference>
<evidence type="ECO:0000256" key="14">
    <source>
        <dbReference type="SAM" id="MobiDB-lite"/>
    </source>
</evidence>
<evidence type="ECO:0000256" key="9">
    <source>
        <dbReference type="ARBA" id="ARBA00023242"/>
    </source>
</evidence>
<evidence type="ECO:0000256" key="8">
    <source>
        <dbReference type="ARBA" id="ARBA00022833"/>
    </source>
</evidence>
<dbReference type="SUPFAM" id="SSF68906">
    <property type="entry name" value="SAP domain"/>
    <property type="match status" value="1"/>
</dbReference>
<reference evidence="17 18" key="1">
    <citation type="journal article" date="2022" name="Nat. Plants">
        <title>Genomes of leafy and leafless Platanthera orchids illuminate the evolution of mycoheterotrophy.</title>
        <authorList>
            <person name="Li M.H."/>
            <person name="Liu K.W."/>
            <person name="Li Z."/>
            <person name="Lu H.C."/>
            <person name="Ye Q.L."/>
            <person name="Zhang D."/>
            <person name="Wang J.Y."/>
            <person name="Li Y.F."/>
            <person name="Zhong Z.M."/>
            <person name="Liu X."/>
            <person name="Yu X."/>
            <person name="Liu D.K."/>
            <person name="Tu X.D."/>
            <person name="Liu B."/>
            <person name="Hao Y."/>
            <person name="Liao X.Y."/>
            <person name="Jiang Y.T."/>
            <person name="Sun W.H."/>
            <person name="Chen J."/>
            <person name="Chen Y.Q."/>
            <person name="Ai Y."/>
            <person name="Zhai J.W."/>
            <person name="Wu S.S."/>
            <person name="Zhou Z."/>
            <person name="Hsiao Y.Y."/>
            <person name="Wu W.L."/>
            <person name="Chen Y.Y."/>
            <person name="Lin Y.F."/>
            <person name="Hsu J.L."/>
            <person name="Li C.Y."/>
            <person name="Wang Z.W."/>
            <person name="Zhao X."/>
            <person name="Zhong W.Y."/>
            <person name="Ma X.K."/>
            <person name="Ma L."/>
            <person name="Huang J."/>
            <person name="Chen G.Z."/>
            <person name="Huang M.Z."/>
            <person name="Huang L."/>
            <person name="Peng D.H."/>
            <person name="Luo Y.B."/>
            <person name="Zou S.Q."/>
            <person name="Chen S.P."/>
            <person name="Lan S."/>
            <person name="Tsai W.C."/>
            <person name="Van de Peer Y."/>
            <person name="Liu Z.J."/>
        </authorList>
    </citation>
    <scope>NUCLEOTIDE SEQUENCE [LARGE SCALE GENOMIC DNA]</scope>
    <source>
        <strain evidence="17">Lor287</strain>
    </source>
</reference>
<keyword evidence="8" id="KW-0862">Zinc</keyword>
<evidence type="ECO:0000256" key="12">
    <source>
        <dbReference type="ARBA" id="ARBA00083458"/>
    </source>
</evidence>
<name>A0AAP0G3K0_9ASPA</name>
<dbReference type="GO" id="GO:0016874">
    <property type="term" value="F:ligase activity"/>
    <property type="evidence" value="ECO:0007669"/>
    <property type="project" value="UniProtKB-KW"/>
</dbReference>
<dbReference type="CDD" id="cd16792">
    <property type="entry name" value="SP-RING_Siz-like"/>
    <property type="match status" value="1"/>
</dbReference>
<dbReference type="SMART" id="SM00249">
    <property type="entry name" value="PHD"/>
    <property type="match status" value="1"/>
</dbReference>
<sequence>MDLVSSVKDKLAYFRIKELKDVLNQLGLAKQGKKQDLMDRILSVLSDEQVAHGLAKKVSIGKDKVAKIVDDTYRKMQGTSANDLASKNNCTSDVKSANLPEERDVSSHLDMKIRCICSGRLITESMIQCEDSRCQVWQHIECVLIPDKPLEGIMPEIPSSFYCELCRLNRADPFWLTVAHPLFPVKLISPGTAADGSNPIQSVERVYPLSRADRELLQRSDYDLQVWCILLNDKVQFRMQWPQYPDFHVNGVQIRTINRATSQLLGINGRDDGPVVTTCSREGSNKICLNFCDARVFCFGVRIVKRRTVQQVLSLVPKEAYGESFEDALARVRRCISGGAAVENADSDSDLEVVADTVPFNLRCPMSGARMKIAGRFKPCIHMGCFDLETFVELNQRSRKWQCPICLKNYSLENMIIDPYFNRITSLMRNCGEDVNEIDIKPDGSWRAKFSGDIKDLLQWHLPDGTVCTLADTGVKPEIPVFPQVKKEFIAEGYTGLKLGIRKNNNGDWVFNKPGITEHQSLGTLALEKSGDFCQNIIPTSSSATGSYRDGEDPSVNQDGGGSFDLHFNGHELDSISLDLYKVGEPDPQVPLENLNLIILSDSDEDNVTMISPALVHDTIPSDHNVVPADHREVGDAYPDESGMRTDAVSYLGFCDNSTDDFVLPLWPLQTCPQNGPGLKLFGSDTDVSDAFAGIGPHDYHLRSNGYGEACQAQDLPSCPDNSSNGSLMNSNPLTYSCGDPSLQIFLPSQPVASVPSQIDLSGQLEIDNSISADDWMSLTLGGVGEPHVNSTSANGQSSEQHFTPEESRESLATASLLLSMSGGDRSKSNFNGEKSSLSFSHPRQPRSIRKRPFQSINLDSDSE</sequence>
<evidence type="ECO:0000259" key="15">
    <source>
        <dbReference type="PROSITE" id="PS50800"/>
    </source>
</evidence>
<dbReference type="PROSITE" id="PS51044">
    <property type="entry name" value="ZF_SP_RING"/>
    <property type="match status" value="1"/>
</dbReference>
<comment type="pathway">
    <text evidence="2">Protein modification; protein sumoylation.</text>
</comment>
<feature type="compositionally biased region" description="Polar residues" evidence="14">
    <location>
        <begin position="789"/>
        <end position="802"/>
    </location>
</feature>
<evidence type="ECO:0000256" key="13">
    <source>
        <dbReference type="PROSITE-ProRule" id="PRU00452"/>
    </source>
</evidence>
<dbReference type="Proteomes" id="UP001418222">
    <property type="component" value="Unassembled WGS sequence"/>
</dbReference>
<dbReference type="Pfam" id="PF02891">
    <property type="entry name" value="zf-MIZ"/>
    <property type="match status" value="1"/>
</dbReference>
<dbReference type="Gene3D" id="3.30.40.10">
    <property type="entry name" value="Zinc/RING finger domain, C3HC4 (zinc finger)"/>
    <property type="match status" value="2"/>
</dbReference>
<feature type="compositionally biased region" description="Polar residues" evidence="14">
    <location>
        <begin position="855"/>
        <end position="864"/>
    </location>
</feature>
<dbReference type="InterPro" id="IPR013083">
    <property type="entry name" value="Znf_RING/FYVE/PHD"/>
</dbReference>
<protein>
    <recommendedName>
        <fullName evidence="11">E3 SUMO-protein ligase SIZ1</fullName>
    </recommendedName>
    <alternativeName>
        <fullName evidence="12">E3 SUMO-protein transferase SIZ1</fullName>
    </alternativeName>
</protein>
<dbReference type="InterPro" id="IPR004181">
    <property type="entry name" value="Znf_MIZ"/>
</dbReference>
<dbReference type="InterPro" id="IPR003034">
    <property type="entry name" value="SAP_dom"/>
</dbReference>
<dbReference type="PROSITE" id="PS50800">
    <property type="entry name" value="SAP"/>
    <property type="match status" value="1"/>
</dbReference>
<feature type="region of interest" description="Disordered" evidence="14">
    <location>
        <begin position="782"/>
        <end position="811"/>
    </location>
</feature>
<feature type="domain" description="SP-RING-type" evidence="16">
    <location>
        <begin position="347"/>
        <end position="430"/>
    </location>
</feature>
<dbReference type="EMBL" id="JBBWWQ010000011">
    <property type="protein sequence ID" value="KAK8935656.1"/>
    <property type="molecule type" value="Genomic_DNA"/>
</dbReference>
<dbReference type="SMART" id="SM00513">
    <property type="entry name" value="SAP"/>
    <property type="match status" value="1"/>
</dbReference>
<dbReference type="FunFam" id="1.10.720.30:FF:000014">
    <property type="entry name" value="E3 SUMO-protein ligase SIZ1"/>
    <property type="match status" value="1"/>
</dbReference>
<keyword evidence="9" id="KW-0539">Nucleus</keyword>
<dbReference type="InterPro" id="IPR031141">
    <property type="entry name" value="SIZ1/2_SP-RING"/>
</dbReference>
<dbReference type="InterPro" id="IPR001965">
    <property type="entry name" value="Znf_PHD"/>
</dbReference>
<evidence type="ECO:0000256" key="11">
    <source>
        <dbReference type="ARBA" id="ARBA00068604"/>
    </source>
</evidence>
<comment type="subcellular location">
    <subcellularLocation>
        <location evidence="1">Nucleus</location>
    </subcellularLocation>
</comment>
<evidence type="ECO:0000259" key="16">
    <source>
        <dbReference type="PROSITE" id="PS51044"/>
    </source>
</evidence>
<comment type="similarity">
    <text evidence="3">Belongs to the PIAS family.</text>
</comment>
<dbReference type="GO" id="GO:0005634">
    <property type="term" value="C:nucleus"/>
    <property type="evidence" value="ECO:0007669"/>
    <property type="project" value="UniProtKB-SubCell"/>
</dbReference>
<dbReference type="AlphaFoldDB" id="A0AAP0G3K0"/>
<evidence type="ECO:0000256" key="7">
    <source>
        <dbReference type="ARBA" id="ARBA00022786"/>
    </source>
</evidence>
<proteinExistence type="inferred from homology"/>
<gene>
    <name evidence="17" type="primary">SIZ1</name>
    <name evidence="17" type="ORF">KSP39_PZI013344</name>
</gene>
<dbReference type="Gene3D" id="1.10.720.30">
    <property type="entry name" value="SAP domain"/>
    <property type="match status" value="1"/>
</dbReference>
<keyword evidence="18" id="KW-1185">Reference proteome</keyword>
<comment type="caution">
    <text evidence="17">The sequence shown here is derived from an EMBL/GenBank/DDBJ whole genome shotgun (WGS) entry which is preliminary data.</text>
</comment>
<dbReference type="PROSITE" id="PS01359">
    <property type="entry name" value="ZF_PHD_1"/>
    <property type="match status" value="1"/>
</dbReference>
<feature type="domain" description="SAP" evidence="15">
    <location>
        <begin position="11"/>
        <end position="45"/>
    </location>
</feature>
<dbReference type="SUPFAM" id="SSF57903">
    <property type="entry name" value="FYVE/PHD zinc finger"/>
    <property type="match status" value="1"/>
</dbReference>
<evidence type="ECO:0000256" key="2">
    <source>
        <dbReference type="ARBA" id="ARBA00004718"/>
    </source>
</evidence>
<keyword evidence="17" id="KW-0436">Ligase</keyword>
<evidence type="ECO:0000256" key="4">
    <source>
        <dbReference type="ARBA" id="ARBA00022679"/>
    </source>
</evidence>
<dbReference type="PANTHER" id="PTHR10782">
    <property type="entry name" value="ZINC FINGER MIZ DOMAIN-CONTAINING PROTEIN"/>
    <property type="match status" value="1"/>
</dbReference>
<dbReference type="InterPro" id="IPR036361">
    <property type="entry name" value="SAP_dom_sf"/>
</dbReference>
<dbReference type="GO" id="GO:0061665">
    <property type="term" value="F:SUMO ligase activity"/>
    <property type="evidence" value="ECO:0007669"/>
    <property type="project" value="UniProtKB-ARBA"/>
</dbReference>
<evidence type="ECO:0000256" key="5">
    <source>
        <dbReference type="ARBA" id="ARBA00022723"/>
    </source>
</evidence>
<dbReference type="GO" id="GO:0016925">
    <property type="term" value="P:protein sumoylation"/>
    <property type="evidence" value="ECO:0007669"/>
    <property type="project" value="TreeGrafter"/>
</dbReference>
<accession>A0AAP0G3K0</accession>
<dbReference type="CDD" id="cd15570">
    <property type="entry name" value="PHD_Bye1p_SIZ1_like"/>
    <property type="match status" value="1"/>
</dbReference>
<keyword evidence="4" id="KW-0808">Transferase</keyword>
<dbReference type="GO" id="GO:0000785">
    <property type="term" value="C:chromatin"/>
    <property type="evidence" value="ECO:0007669"/>
    <property type="project" value="TreeGrafter"/>
</dbReference>
<feature type="region of interest" description="Disordered" evidence="14">
    <location>
        <begin position="823"/>
        <end position="864"/>
    </location>
</feature>
<keyword evidence="7" id="KW-0833">Ubl conjugation pathway</keyword>
<organism evidence="17 18">
    <name type="scientific">Platanthera zijinensis</name>
    <dbReference type="NCBI Taxonomy" id="2320716"/>
    <lineage>
        <taxon>Eukaryota</taxon>
        <taxon>Viridiplantae</taxon>
        <taxon>Streptophyta</taxon>
        <taxon>Embryophyta</taxon>
        <taxon>Tracheophyta</taxon>
        <taxon>Spermatophyta</taxon>
        <taxon>Magnoliopsida</taxon>
        <taxon>Liliopsida</taxon>
        <taxon>Asparagales</taxon>
        <taxon>Orchidaceae</taxon>
        <taxon>Orchidoideae</taxon>
        <taxon>Orchideae</taxon>
        <taxon>Orchidinae</taxon>
        <taxon>Platanthera</taxon>
    </lineage>
</organism>
<evidence type="ECO:0000256" key="1">
    <source>
        <dbReference type="ARBA" id="ARBA00004123"/>
    </source>
</evidence>
<evidence type="ECO:0000256" key="6">
    <source>
        <dbReference type="ARBA" id="ARBA00022771"/>
    </source>
</evidence>
<keyword evidence="6 13" id="KW-0863">Zinc-finger</keyword>
<feature type="compositionally biased region" description="Basic residues" evidence="14">
    <location>
        <begin position="844"/>
        <end position="853"/>
    </location>
</feature>
<evidence type="ECO:0000256" key="10">
    <source>
        <dbReference type="ARBA" id="ARBA00059134"/>
    </source>
</evidence>
<dbReference type="Pfam" id="PF02037">
    <property type="entry name" value="SAP"/>
    <property type="match status" value="1"/>
</dbReference>
<feature type="compositionally biased region" description="Polar residues" evidence="14">
    <location>
        <begin position="829"/>
        <end position="842"/>
    </location>
</feature>
<dbReference type="PANTHER" id="PTHR10782:SF102">
    <property type="entry name" value="E3 SUMO-PROTEIN LIGASE SIZ1"/>
    <property type="match status" value="1"/>
</dbReference>
<evidence type="ECO:0000313" key="18">
    <source>
        <dbReference type="Proteomes" id="UP001418222"/>
    </source>
</evidence>
<dbReference type="InterPro" id="IPR011011">
    <property type="entry name" value="Znf_FYVE_PHD"/>
</dbReference>
<keyword evidence="5" id="KW-0479">Metal-binding</keyword>
<dbReference type="GO" id="GO:0008270">
    <property type="term" value="F:zinc ion binding"/>
    <property type="evidence" value="ECO:0007669"/>
    <property type="project" value="UniProtKB-KW"/>
</dbReference>
<evidence type="ECO:0000313" key="17">
    <source>
        <dbReference type="EMBL" id="KAK8935656.1"/>
    </source>
</evidence>
<evidence type="ECO:0000256" key="3">
    <source>
        <dbReference type="ARBA" id="ARBA00005383"/>
    </source>
</evidence>